<sequence length="68" mass="8206">MSEEYPNIIAIQLLASKYENLCVAYDLKDGKEWKRFDLPTSIEKEDNWKEIYMKLSKNVHQILSNHFW</sequence>
<accession>A0AC34RMM8</accession>
<evidence type="ECO:0000313" key="1">
    <source>
        <dbReference type="Proteomes" id="UP000887576"/>
    </source>
</evidence>
<proteinExistence type="predicted"/>
<reference evidence="2" key="1">
    <citation type="submission" date="2022-11" db="UniProtKB">
        <authorList>
            <consortium name="WormBaseParasite"/>
        </authorList>
    </citation>
    <scope>IDENTIFICATION</scope>
</reference>
<organism evidence="1 2">
    <name type="scientific">Panagrolaimus sp. JU765</name>
    <dbReference type="NCBI Taxonomy" id="591449"/>
    <lineage>
        <taxon>Eukaryota</taxon>
        <taxon>Metazoa</taxon>
        <taxon>Ecdysozoa</taxon>
        <taxon>Nematoda</taxon>
        <taxon>Chromadorea</taxon>
        <taxon>Rhabditida</taxon>
        <taxon>Tylenchina</taxon>
        <taxon>Panagrolaimomorpha</taxon>
        <taxon>Panagrolaimoidea</taxon>
        <taxon>Panagrolaimidae</taxon>
        <taxon>Panagrolaimus</taxon>
    </lineage>
</organism>
<dbReference type="Proteomes" id="UP000887576">
    <property type="component" value="Unplaced"/>
</dbReference>
<protein>
    <submittedName>
        <fullName evidence="2">Uncharacterized protein</fullName>
    </submittedName>
</protein>
<dbReference type="WBParaSite" id="JU765_v2.g8438.t1">
    <property type="protein sequence ID" value="JU765_v2.g8438.t1"/>
    <property type="gene ID" value="JU765_v2.g8438"/>
</dbReference>
<evidence type="ECO:0000313" key="2">
    <source>
        <dbReference type="WBParaSite" id="JU765_v2.g8438.t1"/>
    </source>
</evidence>
<name>A0AC34RMM8_9BILA</name>